<reference evidence="1" key="1">
    <citation type="journal article" date="2014" name="Front. Microbiol.">
        <title>High frequency of phylogenetically diverse reductive dehalogenase-homologous genes in deep subseafloor sedimentary metagenomes.</title>
        <authorList>
            <person name="Kawai M."/>
            <person name="Futagami T."/>
            <person name="Toyoda A."/>
            <person name="Takaki Y."/>
            <person name="Nishi S."/>
            <person name="Hori S."/>
            <person name="Arai W."/>
            <person name="Tsubouchi T."/>
            <person name="Morono Y."/>
            <person name="Uchiyama I."/>
            <person name="Ito T."/>
            <person name="Fujiyama A."/>
            <person name="Inagaki F."/>
            <person name="Takami H."/>
        </authorList>
    </citation>
    <scope>NUCLEOTIDE SEQUENCE</scope>
    <source>
        <strain evidence="1">Expedition CK06-06</strain>
    </source>
</reference>
<proteinExistence type="predicted"/>
<evidence type="ECO:0000313" key="1">
    <source>
        <dbReference type="EMBL" id="GAI22617.1"/>
    </source>
</evidence>
<dbReference type="AlphaFoldDB" id="X1LTC5"/>
<gene>
    <name evidence="1" type="ORF">S06H3_35393</name>
</gene>
<protein>
    <recommendedName>
        <fullName evidence="2">Ribbon-helix-helix protein CopG domain-containing protein</fullName>
    </recommendedName>
</protein>
<organism evidence="1">
    <name type="scientific">marine sediment metagenome</name>
    <dbReference type="NCBI Taxonomy" id="412755"/>
    <lineage>
        <taxon>unclassified sequences</taxon>
        <taxon>metagenomes</taxon>
        <taxon>ecological metagenomes</taxon>
    </lineage>
</organism>
<feature type="non-terminal residue" evidence="1">
    <location>
        <position position="1"/>
    </location>
</feature>
<sequence>FFLIKMPTFRVTVSEEAQNLLDTLVEVFDSSRSNIVEELIIDYVDAYANARKDELDAWIEAQDDEEEEEDEAEEG</sequence>
<dbReference type="EMBL" id="BARV01021349">
    <property type="protein sequence ID" value="GAI22617.1"/>
    <property type="molecule type" value="Genomic_DNA"/>
</dbReference>
<accession>X1LTC5</accession>
<comment type="caution">
    <text evidence="1">The sequence shown here is derived from an EMBL/GenBank/DDBJ whole genome shotgun (WGS) entry which is preliminary data.</text>
</comment>
<evidence type="ECO:0008006" key="2">
    <source>
        <dbReference type="Google" id="ProtNLM"/>
    </source>
</evidence>
<name>X1LTC5_9ZZZZ</name>